<evidence type="ECO:0000259" key="3">
    <source>
        <dbReference type="PROSITE" id="PS50018"/>
    </source>
</evidence>
<keyword evidence="1" id="KW-0343">GTPase activation</keyword>
<name>A0A6G3MHV0_HENSL</name>
<dbReference type="PROSITE" id="PS50018">
    <property type="entry name" value="RAS_GTPASE_ACTIV_2"/>
    <property type="match status" value="1"/>
</dbReference>
<organism evidence="4">
    <name type="scientific">Henneguya salminicola</name>
    <name type="common">Myxosporean</name>
    <dbReference type="NCBI Taxonomy" id="69463"/>
    <lineage>
        <taxon>Eukaryota</taxon>
        <taxon>Metazoa</taxon>
        <taxon>Cnidaria</taxon>
        <taxon>Myxozoa</taxon>
        <taxon>Myxosporea</taxon>
        <taxon>Bivalvulida</taxon>
        <taxon>Platysporina</taxon>
        <taxon>Myxobolidae</taxon>
        <taxon>Henneguya</taxon>
    </lineage>
</organism>
<dbReference type="AlphaFoldDB" id="A0A6G3MHV0"/>
<proteinExistence type="predicted"/>
<dbReference type="InterPro" id="IPR008936">
    <property type="entry name" value="Rho_GTPase_activation_prot"/>
</dbReference>
<dbReference type="PANTHER" id="PTHR10194">
    <property type="entry name" value="RAS GTPASE-ACTIVATING PROTEINS"/>
    <property type="match status" value="1"/>
</dbReference>
<feature type="domain" description="Ras-GAP" evidence="3">
    <location>
        <begin position="71"/>
        <end position="157"/>
    </location>
</feature>
<evidence type="ECO:0000256" key="1">
    <source>
        <dbReference type="ARBA" id="ARBA00022468"/>
    </source>
</evidence>
<dbReference type="InterPro" id="IPR001936">
    <property type="entry name" value="RasGAP_dom"/>
</dbReference>
<dbReference type="EMBL" id="GHBP01004060">
    <property type="protein sequence ID" value="NDJ93553.1"/>
    <property type="molecule type" value="Transcribed_RNA"/>
</dbReference>
<dbReference type="GO" id="GO:0005096">
    <property type="term" value="F:GTPase activator activity"/>
    <property type="evidence" value="ECO:0007669"/>
    <property type="project" value="UniProtKB-KW"/>
</dbReference>
<keyword evidence="2" id="KW-0597">Phosphoprotein</keyword>
<evidence type="ECO:0000313" key="4">
    <source>
        <dbReference type="EMBL" id="NDJ93553.1"/>
    </source>
</evidence>
<dbReference type="SUPFAM" id="SSF48350">
    <property type="entry name" value="GTPase activation domain, GAP"/>
    <property type="match status" value="1"/>
</dbReference>
<sequence>MANTAANDHIWIVVMETICHIISKSDQLEGVTGKSTIKSYEKLVELSTYERDGDHFPVLSAILDVISTENIDNNLISAIIVVFTSKGKLRKLLKFIFKKEVENNDSHQTLFRSGSIPVSFLTCSLKMYGESFAKIITETLLNYICLDFSKSLNYYPS</sequence>
<evidence type="ECO:0000256" key="2">
    <source>
        <dbReference type="ARBA" id="ARBA00022553"/>
    </source>
</evidence>
<accession>A0A6G3MHV0</accession>
<dbReference type="InterPro" id="IPR039360">
    <property type="entry name" value="Ras_GTPase"/>
</dbReference>
<dbReference type="Gene3D" id="1.10.506.10">
    <property type="entry name" value="GTPase Activation - p120gap, domain 1"/>
    <property type="match status" value="2"/>
</dbReference>
<reference evidence="4" key="1">
    <citation type="submission" date="2018-11" db="EMBL/GenBank/DDBJ databases">
        <title>Henneguya salminicola genome and transcriptome.</title>
        <authorList>
            <person name="Yahalomi D."/>
            <person name="Atkinson S.D."/>
            <person name="Neuhof M."/>
            <person name="Chang E.S."/>
            <person name="Philippe H."/>
            <person name="Cartwright P."/>
            <person name="Bartholomew J.L."/>
            <person name="Huchon D."/>
        </authorList>
    </citation>
    <scope>NUCLEOTIDE SEQUENCE</scope>
    <source>
        <strain evidence="4">Hz1</strain>
        <tissue evidence="4">Whole</tissue>
    </source>
</reference>
<dbReference type="PANTHER" id="PTHR10194:SF142">
    <property type="entry name" value="NEUROFIBROMIN"/>
    <property type="match status" value="1"/>
</dbReference>
<protein>
    <submittedName>
        <fullName evidence="4">Neurofibromin (Trinotate prediction)</fullName>
    </submittedName>
</protein>